<proteinExistence type="predicted"/>
<sequence>MSEYNLEFAEAMAESSGLILRSDSLPEEGQRAALYTALVACEIALKYALAQAGVSVPKTHDLSKLIGLVSDCSVEEEITKGVIKRVPASRIRGVPASKDYGDATLGKLLEAEEFGASKFPNEIRYGHTLKHFPASVMQQASLQLISWVRRHAPSIQA</sequence>
<protein>
    <submittedName>
        <fullName evidence="2">HEPN domain-containing protein</fullName>
    </submittedName>
</protein>
<gene>
    <name evidence="2" type="ORF">AAGT77_18640</name>
</gene>
<organism evidence="2 3">
    <name type="scientific">Marinobacter alkaliphilus</name>
    <dbReference type="NCBI Taxonomy" id="254719"/>
    <lineage>
        <taxon>Bacteria</taxon>
        <taxon>Pseudomonadati</taxon>
        <taxon>Pseudomonadota</taxon>
        <taxon>Gammaproteobacteria</taxon>
        <taxon>Pseudomonadales</taxon>
        <taxon>Marinobacteraceae</taxon>
        <taxon>Marinobacter</taxon>
    </lineage>
</organism>
<reference evidence="2 3" key="1">
    <citation type="submission" date="2024-04" db="EMBL/GenBank/DDBJ databases">
        <title>Marinobacter sp. SBY-1.</title>
        <authorList>
            <person name="Pan C."/>
        </authorList>
    </citation>
    <scope>NUCLEOTIDE SEQUENCE [LARGE SCALE GENOMIC DNA]</scope>
    <source>
        <strain evidence="2 3">SBY-1</strain>
    </source>
</reference>
<dbReference type="InterPro" id="IPR007842">
    <property type="entry name" value="HEPN_dom"/>
</dbReference>
<keyword evidence="3" id="KW-1185">Reference proteome</keyword>
<dbReference type="Proteomes" id="UP001445268">
    <property type="component" value="Chromosome"/>
</dbReference>
<evidence type="ECO:0000313" key="3">
    <source>
        <dbReference type="Proteomes" id="UP001445268"/>
    </source>
</evidence>
<dbReference type="Gene3D" id="1.20.120.330">
    <property type="entry name" value="Nucleotidyltransferases domain 2"/>
    <property type="match status" value="1"/>
</dbReference>
<accession>A0ABZ3E378</accession>
<evidence type="ECO:0000259" key="1">
    <source>
        <dbReference type="Pfam" id="PF05168"/>
    </source>
</evidence>
<dbReference type="SUPFAM" id="SSF81593">
    <property type="entry name" value="Nucleotidyltransferase substrate binding subunit/domain"/>
    <property type="match status" value="1"/>
</dbReference>
<dbReference type="Pfam" id="PF05168">
    <property type="entry name" value="HEPN"/>
    <property type="match status" value="1"/>
</dbReference>
<feature type="domain" description="HEPN" evidence="1">
    <location>
        <begin position="29"/>
        <end position="103"/>
    </location>
</feature>
<dbReference type="EMBL" id="CP152380">
    <property type="protein sequence ID" value="XAF53916.1"/>
    <property type="molecule type" value="Genomic_DNA"/>
</dbReference>
<evidence type="ECO:0000313" key="2">
    <source>
        <dbReference type="EMBL" id="XAF53916.1"/>
    </source>
</evidence>
<name>A0ABZ3E378_9GAMM</name>
<dbReference type="RefSeq" id="WP_342631459.1">
    <property type="nucleotide sequence ID" value="NZ_CP152380.1"/>
</dbReference>